<name>A0A835WL61_9CHLO</name>
<dbReference type="SUPFAM" id="SSF52058">
    <property type="entry name" value="L domain-like"/>
    <property type="match status" value="1"/>
</dbReference>
<evidence type="ECO:0000256" key="1">
    <source>
        <dbReference type="ARBA" id="ARBA00004430"/>
    </source>
</evidence>
<protein>
    <submittedName>
        <fullName evidence="3">Uncharacterized protein</fullName>
    </submittedName>
</protein>
<dbReference type="EMBL" id="JAEHOD010000016">
    <property type="protein sequence ID" value="KAG2448815.1"/>
    <property type="molecule type" value="Genomic_DNA"/>
</dbReference>
<dbReference type="GO" id="GO:0005930">
    <property type="term" value="C:axoneme"/>
    <property type="evidence" value="ECO:0007669"/>
    <property type="project" value="UniProtKB-SubCell"/>
</dbReference>
<feature type="region of interest" description="Disordered" evidence="2">
    <location>
        <begin position="242"/>
        <end position="266"/>
    </location>
</feature>
<reference evidence="3" key="1">
    <citation type="journal article" date="2020" name="bioRxiv">
        <title>Comparative genomics of Chlamydomonas.</title>
        <authorList>
            <person name="Craig R.J."/>
            <person name="Hasan A.R."/>
            <person name="Ness R.W."/>
            <person name="Keightley P.D."/>
        </authorList>
    </citation>
    <scope>NUCLEOTIDE SEQUENCE</scope>
    <source>
        <strain evidence="3">CCAP 11/173</strain>
    </source>
</reference>
<dbReference type="Gene3D" id="3.80.10.10">
    <property type="entry name" value="Ribonuclease Inhibitor"/>
    <property type="match status" value="1"/>
</dbReference>
<accession>A0A835WL61</accession>
<dbReference type="AlphaFoldDB" id="A0A835WL61"/>
<evidence type="ECO:0000313" key="3">
    <source>
        <dbReference type="EMBL" id="KAG2448815.1"/>
    </source>
</evidence>
<dbReference type="OrthoDB" id="539712at2759"/>
<dbReference type="Proteomes" id="UP000613740">
    <property type="component" value="Unassembled WGS sequence"/>
</dbReference>
<feature type="region of interest" description="Disordered" evidence="2">
    <location>
        <begin position="59"/>
        <end position="81"/>
    </location>
</feature>
<gene>
    <name evidence="3" type="ORF">HYH02_006166</name>
</gene>
<keyword evidence="4" id="KW-1185">Reference proteome</keyword>
<dbReference type="InterPro" id="IPR032675">
    <property type="entry name" value="LRR_dom_sf"/>
</dbReference>
<evidence type="ECO:0000256" key="2">
    <source>
        <dbReference type="SAM" id="MobiDB-lite"/>
    </source>
</evidence>
<proteinExistence type="predicted"/>
<comment type="subcellular location">
    <subcellularLocation>
        <location evidence="1">Cytoplasm</location>
        <location evidence="1">Cytoskeleton</location>
        <location evidence="1">Cilium axoneme</location>
    </subcellularLocation>
</comment>
<evidence type="ECO:0000313" key="4">
    <source>
        <dbReference type="Proteomes" id="UP000613740"/>
    </source>
</evidence>
<organism evidence="3 4">
    <name type="scientific">Chlamydomonas schloesseri</name>
    <dbReference type="NCBI Taxonomy" id="2026947"/>
    <lineage>
        <taxon>Eukaryota</taxon>
        <taxon>Viridiplantae</taxon>
        <taxon>Chlorophyta</taxon>
        <taxon>core chlorophytes</taxon>
        <taxon>Chlorophyceae</taxon>
        <taxon>CS clade</taxon>
        <taxon>Chlamydomonadales</taxon>
        <taxon>Chlamydomonadaceae</taxon>
        <taxon>Chlamydomonas</taxon>
    </lineage>
</organism>
<sequence length="399" mass="43384">MALAAPSQDDSQLARPYARLSALRLRASCGPAVEHLLRKSILPFLEELTLFSYYDNEEEEKPGAAPNLDAGTELDDGSNSSAAVRTPPDFFQFPRLRELCIDEGGTRQGSGRPWGEWAAFRHLCALESLTWIGDYQCGLRGDIGDALPALSGLRRLSLHSTTHSPQGLAHLKYLESLSATISSTHGDCLGAWDLRGLCSLREAVFQGRCSSGLERLPLMDASLTALERLCLVDVQVSLRSSKPVPGAGGGGKARPAHPRPEQEQLQAMPGTTATEAAVVGTVGHLDGVCALFEAWVAPCCGVLPNLRTVEVWYPLFTAGGHEYTGQLRLDPRMGSWVQAADGTRWRARVWRYTGEGQYGELTEPHVLQVVSGVPVEVREGATPRQLWLKLAFERASETE</sequence>
<comment type="caution">
    <text evidence="3">The sequence shown here is derived from an EMBL/GenBank/DDBJ whole genome shotgun (WGS) entry which is preliminary data.</text>
</comment>